<protein>
    <submittedName>
        <fullName evidence="1">Uncharacterized protein</fullName>
    </submittedName>
</protein>
<dbReference type="Gene3D" id="3.30.40.10">
    <property type="entry name" value="Zinc/RING finger domain, C3HC4 (zinc finger)"/>
    <property type="match status" value="1"/>
</dbReference>
<dbReference type="OrthoDB" id="3067692at2759"/>
<dbReference type="Proteomes" id="UP000053424">
    <property type="component" value="Unassembled WGS sequence"/>
</dbReference>
<dbReference type="EMBL" id="KN831785">
    <property type="protein sequence ID" value="KIM39448.1"/>
    <property type="molecule type" value="Genomic_DNA"/>
</dbReference>
<name>A0A0C2XP73_HEBCY</name>
<reference evidence="2" key="2">
    <citation type="submission" date="2015-01" db="EMBL/GenBank/DDBJ databases">
        <title>Evolutionary Origins and Diversification of the Mycorrhizal Mutualists.</title>
        <authorList>
            <consortium name="DOE Joint Genome Institute"/>
            <consortium name="Mycorrhizal Genomics Consortium"/>
            <person name="Kohler A."/>
            <person name="Kuo A."/>
            <person name="Nagy L.G."/>
            <person name="Floudas D."/>
            <person name="Copeland A."/>
            <person name="Barry K.W."/>
            <person name="Cichocki N."/>
            <person name="Veneault-Fourrey C."/>
            <person name="LaButti K."/>
            <person name="Lindquist E.A."/>
            <person name="Lipzen A."/>
            <person name="Lundell T."/>
            <person name="Morin E."/>
            <person name="Murat C."/>
            <person name="Riley R."/>
            <person name="Ohm R."/>
            <person name="Sun H."/>
            <person name="Tunlid A."/>
            <person name="Henrissat B."/>
            <person name="Grigoriev I.V."/>
            <person name="Hibbett D.S."/>
            <person name="Martin F."/>
        </authorList>
    </citation>
    <scope>NUCLEOTIDE SEQUENCE [LARGE SCALE GENOMIC DNA]</scope>
    <source>
        <strain evidence="2">h7</strain>
    </source>
</reference>
<dbReference type="InterPro" id="IPR013083">
    <property type="entry name" value="Znf_RING/FYVE/PHD"/>
</dbReference>
<proteinExistence type="predicted"/>
<dbReference type="AlphaFoldDB" id="A0A0C2XP73"/>
<accession>A0A0C2XP73</accession>
<dbReference type="STRING" id="686832.A0A0C2XP73"/>
<gene>
    <name evidence="1" type="ORF">M413DRAFT_74763</name>
</gene>
<reference evidence="1 2" key="1">
    <citation type="submission" date="2014-04" db="EMBL/GenBank/DDBJ databases">
        <authorList>
            <consortium name="DOE Joint Genome Institute"/>
            <person name="Kuo A."/>
            <person name="Gay G."/>
            <person name="Dore J."/>
            <person name="Kohler A."/>
            <person name="Nagy L.G."/>
            <person name="Floudas D."/>
            <person name="Copeland A."/>
            <person name="Barry K.W."/>
            <person name="Cichocki N."/>
            <person name="Veneault-Fourrey C."/>
            <person name="LaButti K."/>
            <person name="Lindquist E.A."/>
            <person name="Lipzen A."/>
            <person name="Lundell T."/>
            <person name="Morin E."/>
            <person name="Murat C."/>
            <person name="Sun H."/>
            <person name="Tunlid A."/>
            <person name="Henrissat B."/>
            <person name="Grigoriev I.V."/>
            <person name="Hibbett D.S."/>
            <person name="Martin F."/>
            <person name="Nordberg H.P."/>
            <person name="Cantor M.N."/>
            <person name="Hua S.X."/>
        </authorList>
    </citation>
    <scope>NUCLEOTIDE SEQUENCE [LARGE SCALE GENOMIC DNA]</scope>
    <source>
        <strain evidence="2">h7</strain>
    </source>
</reference>
<evidence type="ECO:0000313" key="1">
    <source>
        <dbReference type="EMBL" id="KIM39448.1"/>
    </source>
</evidence>
<sequence>MASNSKIASLRPRNVQKSYKLAFGAPAPQRSLLKKSSGVAKQSRGKKAMKFTPTDSLLFTTNGPRLGPGAWCSICRDGDDVVICTTCKVNSICTLCIEFNFEDPETENFECPACFIKRSPHKSYRWRLNSRGAGRENLPKVITTPLAIIAIHLQGMTDRGSVIVYHHLAEWLQGNLVLVDLTFNFDDPNNQFESNLDTMLESFETGDFKEWTRFLVVITTHSDPETGYLHIAPGHTASAPVDELFNFMFPERFHNILKRSPTNILSLLSCGALSNQPESREMIKQISSTNLFDKVLCFSQRNLQTAFTHKFLMDLALNQFVFDRMGITNTLRDHQALGAHTDIILFRPGIIQTFRWTHPGARPMGHDTSSSLQCPKCSRLNTISPKFLEMDSTRLRCSSSDCRWEETYCRPTHFNWCQNESPRNKEERGAWLYSEEKEGNNKSMDVA</sequence>
<keyword evidence="2" id="KW-1185">Reference proteome</keyword>
<dbReference type="SUPFAM" id="SSF57903">
    <property type="entry name" value="FYVE/PHD zinc finger"/>
    <property type="match status" value="1"/>
</dbReference>
<dbReference type="InterPro" id="IPR011011">
    <property type="entry name" value="Znf_FYVE_PHD"/>
</dbReference>
<evidence type="ECO:0000313" key="2">
    <source>
        <dbReference type="Proteomes" id="UP000053424"/>
    </source>
</evidence>
<organism evidence="1 2">
    <name type="scientific">Hebeloma cylindrosporum</name>
    <dbReference type="NCBI Taxonomy" id="76867"/>
    <lineage>
        <taxon>Eukaryota</taxon>
        <taxon>Fungi</taxon>
        <taxon>Dikarya</taxon>
        <taxon>Basidiomycota</taxon>
        <taxon>Agaricomycotina</taxon>
        <taxon>Agaricomycetes</taxon>
        <taxon>Agaricomycetidae</taxon>
        <taxon>Agaricales</taxon>
        <taxon>Agaricineae</taxon>
        <taxon>Hymenogastraceae</taxon>
        <taxon>Hebeloma</taxon>
    </lineage>
</organism>
<dbReference type="HOGENOM" id="CLU_049631_0_0_1"/>